<organism evidence="2 3">
    <name type="scientific">Bacteroides cellulosilyticus DSM 14838</name>
    <dbReference type="NCBI Taxonomy" id="537012"/>
    <lineage>
        <taxon>Bacteria</taxon>
        <taxon>Pseudomonadati</taxon>
        <taxon>Bacteroidota</taxon>
        <taxon>Bacteroidia</taxon>
        <taxon>Bacteroidales</taxon>
        <taxon>Bacteroidaceae</taxon>
        <taxon>Bacteroides</taxon>
    </lineage>
</organism>
<reference evidence="2 3" key="2">
    <citation type="submission" date="2009-01" db="EMBL/GenBank/DDBJ databases">
        <title>Draft genome sequence of Bacteroides cellulosilyticus (DSM 14838).</title>
        <authorList>
            <person name="Sudarsanam P."/>
            <person name="Ley R."/>
            <person name="Guruge J."/>
            <person name="Turnbaugh P.J."/>
            <person name="Mahowald M."/>
            <person name="Liep D."/>
            <person name="Gordon J."/>
        </authorList>
    </citation>
    <scope>NUCLEOTIDE SEQUENCE [LARGE SCALE GENOMIC DNA]</scope>
    <source>
        <strain evidence="2 3">DSM 14838</strain>
    </source>
</reference>
<dbReference type="InterPro" id="IPR049458">
    <property type="entry name" value="EpsG-like"/>
</dbReference>
<feature type="transmembrane region" description="Helical" evidence="1">
    <location>
        <begin position="271"/>
        <end position="288"/>
    </location>
</feature>
<comment type="caution">
    <text evidence="2">The sequence shown here is derived from an EMBL/GenBank/DDBJ whole genome shotgun (WGS) entry which is preliminary data.</text>
</comment>
<keyword evidence="1" id="KW-0472">Membrane</keyword>
<name>E2N8R2_9BACE</name>
<feature type="transmembrane region" description="Helical" evidence="1">
    <location>
        <begin position="6"/>
        <end position="27"/>
    </location>
</feature>
<feature type="transmembrane region" description="Helical" evidence="1">
    <location>
        <begin position="349"/>
        <end position="366"/>
    </location>
</feature>
<evidence type="ECO:0008006" key="4">
    <source>
        <dbReference type="Google" id="ProtNLM"/>
    </source>
</evidence>
<dbReference type="Proteomes" id="UP000003711">
    <property type="component" value="Unassembled WGS sequence"/>
</dbReference>
<reference evidence="2 3" key="1">
    <citation type="submission" date="2008-12" db="EMBL/GenBank/DDBJ databases">
        <authorList>
            <person name="Fulton L."/>
            <person name="Clifton S."/>
            <person name="Fulton B."/>
            <person name="Xu J."/>
            <person name="Minx P."/>
            <person name="Pepin K.H."/>
            <person name="Johnson M."/>
            <person name="Bhonagiri V."/>
            <person name="Nash W.E."/>
            <person name="Mardis E.R."/>
            <person name="Wilson R.K."/>
        </authorList>
    </citation>
    <scope>NUCLEOTIDE SEQUENCE [LARGE SCALE GENOMIC DNA]</scope>
    <source>
        <strain evidence="2 3">DSM 14838</strain>
    </source>
</reference>
<dbReference type="HOGENOM" id="CLU_701420_0_0_10"/>
<gene>
    <name evidence="2" type="ORF">BACCELL_00657</name>
</gene>
<dbReference type="EMBL" id="ACCH01000065">
    <property type="protein sequence ID" value="EEF91621.1"/>
    <property type="molecule type" value="Genomic_DNA"/>
</dbReference>
<protein>
    <recommendedName>
        <fullName evidence="4">EpsG family protein</fullName>
    </recommendedName>
</protein>
<evidence type="ECO:0000313" key="2">
    <source>
        <dbReference type="EMBL" id="EEF91621.1"/>
    </source>
</evidence>
<keyword evidence="1" id="KW-1133">Transmembrane helix</keyword>
<feature type="transmembrane region" description="Helical" evidence="1">
    <location>
        <begin position="39"/>
        <end position="55"/>
    </location>
</feature>
<feature type="transmembrane region" description="Helical" evidence="1">
    <location>
        <begin position="97"/>
        <end position="116"/>
    </location>
</feature>
<feature type="transmembrane region" description="Helical" evidence="1">
    <location>
        <begin position="164"/>
        <end position="190"/>
    </location>
</feature>
<evidence type="ECO:0000256" key="1">
    <source>
        <dbReference type="SAM" id="Phobius"/>
    </source>
</evidence>
<feature type="transmembrane region" description="Helical" evidence="1">
    <location>
        <begin position="140"/>
        <end position="158"/>
    </location>
</feature>
<dbReference type="AlphaFoldDB" id="E2N8R2"/>
<feature type="transmembrane region" description="Helical" evidence="1">
    <location>
        <begin position="202"/>
        <end position="223"/>
    </location>
</feature>
<keyword evidence="1" id="KW-0812">Transmembrane</keyword>
<dbReference type="Pfam" id="PF14897">
    <property type="entry name" value="EpsG"/>
    <property type="match status" value="1"/>
</dbReference>
<proteinExistence type="predicted"/>
<feature type="transmembrane region" description="Helical" evidence="1">
    <location>
        <begin position="320"/>
        <end position="337"/>
    </location>
</feature>
<feature type="transmembrane region" description="Helical" evidence="1">
    <location>
        <begin position="295"/>
        <end position="314"/>
    </location>
</feature>
<dbReference type="RefSeq" id="WP_007210046.1">
    <property type="nucleotide sequence ID" value="NZ_EQ973489.1"/>
</dbReference>
<sequence>MSDIRIIYIVINALFLVFMLWSAVWISNASSDRSYWKRALIPILLFAFVHGLRFGRDQDYNGYYHIFTSLSNGRNENGYELVFFHICNILNAWKVEYWGFILATSTFLIYSLMYFFKDYRKALPFIFLFMFYELRQCDNLIRWYLAFSFYFIGLSLLINNKQWWKPLIFFLLSCNVHSGFWVMFPLFFLIKPLDKKEIIPPFIAGIIFVVFTFISSVGMLSFLSDWLTAANQLIGYDRFDFYANQAEDIVSGNFGYNAGGTGMLRSFSNNIRVIFCYLPGILWGNRVLKKYKSGIFIYNVYVFGCLTFTVFTLVELLDRINSNFIILSCIVNGLLWYEVVRRKIKVRKYVYIACLLAIIGGFWPSISGLNARKKDNYMLFIWDAHGRNYIPANNQPMIGK</sequence>
<accession>E2N8R2</accession>
<evidence type="ECO:0000313" key="3">
    <source>
        <dbReference type="Proteomes" id="UP000003711"/>
    </source>
</evidence>